<dbReference type="KEGG" id="ccoc:CCON33237_1839"/>
<keyword evidence="7" id="KW-0902">Two-component regulatory system</keyword>
<keyword evidence="8" id="KW-0812">Transmembrane</keyword>
<reference evidence="11" key="1">
    <citation type="submission" date="2015-08" db="EMBL/GenBank/DDBJ databases">
        <title>Comparative genomics of the Campylobacter concisus group.</title>
        <authorList>
            <person name="Miller W.G."/>
            <person name="Yee E."/>
            <person name="Chapman M.H."/>
            <person name="Huynh S."/>
            <person name="Bono J.L."/>
            <person name="On S.L.W."/>
            <person name="St Leger J."/>
            <person name="Foster G."/>
            <person name="Parker C.T."/>
        </authorList>
    </citation>
    <scope>NUCLEOTIDE SEQUENCE [LARGE SCALE GENOMIC DNA]</scope>
    <source>
        <strain evidence="11">ATCC 33237</strain>
    </source>
</reference>
<dbReference type="PANTHER" id="PTHR43065">
    <property type="entry name" value="SENSOR HISTIDINE KINASE"/>
    <property type="match status" value="1"/>
</dbReference>
<dbReference type="Gene3D" id="3.30.565.10">
    <property type="entry name" value="Histidine kinase-like ATPase, C-terminal domain"/>
    <property type="match status" value="1"/>
</dbReference>
<evidence type="ECO:0000313" key="11">
    <source>
        <dbReference type="Proteomes" id="UP000066049"/>
    </source>
</evidence>
<keyword evidence="8" id="KW-0472">Membrane</keyword>
<dbReference type="InterPro" id="IPR021796">
    <property type="entry name" value="Tll0287-like_dom"/>
</dbReference>
<dbReference type="AlphaFoldDB" id="A0A0M3V2X6"/>
<evidence type="ECO:0000259" key="9">
    <source>
        <dbReference type="PROSITE" id="PS50109"/>
    </source>
</evidence>
<dbReference type="GeneID" id="28663516"/>
<sequence length="475" mass="55259">MKYKFQLIVSVFIFVYLLISALVLNFYNNLAMKDAKKEAYYVLESINSVREYIAGVQRPLIEQLKHDGIIKEYFFDERLLSSSYISREIYNIQKKKYNLDFDYKLVAMAPLNKAHEPNEFEAQVLRGFKENKFSEFSKIIKDENGSQFFVGLPIKSQNTSCLACHNSESAPKQMLDRYEISNGKISEASEMMAMLSFKIPLRAIFSYHLKEVVIIMSAIAFVFGIFLLLVYKMHRRGEESKRQTEQLMIHQSRLASMGEMIGNISHQWKQPLAQISSALINLELYQERKKLDEAKIYEFIEETSKQINFMSETVDDFKNFFKPNTLKREFSVEEVINQTIKILNASLKKYQIEIEIDIRENFTIFANFNEIIQILINIINNAKDAFKQSYVKPRVIKIYTFIKDNRKNLCVQNNAGAIKTSFLKVIFEPHFSTKESGSGLGLYMSRLIANKNNALIFARNVDENSITFTISFENL</sequence>
<dbReference type="EMBL" id="CP012541">
    <property type="protein sequence ID" value="ALF48472.1"/>
    <property type="molecule type" value="Genomic_DNA"/>
</dbReference>
<evidence type="ECO:0000256" key="2">
    <source>
        <dbReference type="ARBA" id="ARBA00012438"/>
    </source>
</evidence>
<gene>
    <name evidence="10" type="ORF">CCON33237_1839</name>
</gene>
<evidence type="ECO:0000313" key="10">
    <source>
        <dbReference type="EMBL" id="ALF48472.1"/>
    </source>
</evidence>
<dbReference type="Proteomes" id="UP000066049">
    <property type="component" value="Chromosome"/>
</dbReference>
<keyword evidence="4" id="KW-0547">Nucleotide-binding</keyword>
<evidence type="ECO:0000256" key="6">
    <source>
        <dbReference type="ARBA" id="ARBA00022840"/>
    </source>
</evidence>
<feature type="domain" description="Histidine kinase" evidence="9">
    <location>
        <begin position="263"/>
        <end position="475"/>
    </location>
</feature>
<evidence type="ECO:0000256" key="7">
    <source>
        <dbReference type="ARBA" id="ARBA00023012"/>
    </source>
</evidence>
<name>A0A0M3V2X6_9BACT</name>
<keyword evidence="6" id="KW-0067">ATP-binding</keyword>
<dbReference type="InterPro" id="IPR003594">
    <property type="entry name" value="HATPase_dom"/>
</dbReference>
<feature type="transmembrane region" description="Helical" evidence="8">
    <location>
        <begin position="212"/>
        <end position="231"/>
    </location>
</feature>
<dbReference type="PANTHER" id="PTHR43065:SF46">
    <property type="entry name" value="C4-DICARBOXYLATE TRANSPORT SENSOR PROTEIN DCTB"/>
    <property type="match status" value="1"/>
</dbReference>
<evidence type="ECO:0000256" key="1">
    <source>
        <dbReference type="ARBA" id="ARBA00000085"/>
    </source>
</evidence>
<keyword evidence="3" id="KW-0808">Transferase</keyword>
<dbReference type="InterPro" id="IPR036097">
    <property type="entry name" value="HisK_dim/P_sf"/>
</dbReference>
<dbReference type="Gene3D" id="1.10.287.130">
    <property type="match status" value="1"/>
</dbReference>
<keyword evidence="8" id="KW-1133">Transmembrane helix</keyword>
<dbReference type="PATRIC" id="fig|199.248.peg.1897"/>
<dbReference type="SMART" id="SM00387">
    <property type="entry name" value="HATPase_c"/>
    <property type="match status" value="1"/>
</dbReference>
<dbReference type="PROSITE" id="PS50109">
    <property type="entry name" value="HIS_KIN"/>
    <property type="match status" value="1"/>
</dbReference>
<dbReference type="InterPro" id="IPR005467">
    <property type="entry name" value="His_kinase_dom"/>
</dbReference>
<dbReference type="Pfam" id="PF11845">
    <property type="entry name" value="Tll0287-like"/>
    <property type="match status" value="1"/>
</dbReference>
<proteinExistence type="predicted"/>
<evidence type="ECO:0000256" key="4">
    <source>
        <dbReference type="ARBA" id="ARBA00022741"/>
    </source>
</evidence>
<dbReference type="GO" id="GO:0000155">
    <property type="term" value="F:phosphorelay sensor kinase activity"/>
    <property type="evidence" value="ECO:0007669"/>
    <property type="project" value="InterPro"/>
</dbReference>
<dbReference type="InterPro" id="IPR036890">
    <property type="entry name" value="HATPase_C_sf"/>
</dbReference>
<evidence type="ECO:0000256" key="3">
    <source>
        <dbReference type="ARBA" id="ARBA00022679"/>
    </source>
</evidence>
<evidence type="ECO:0000256" key="8">
    <source>
        <dbReference type="SAM" id="Phobius"/>
    </source>
</evidence>
<dbReference type="EC" id="2.7.13.3" evidence="2"/>
<comment type="catalytic activity">
    <reaction evidence="1">
        <text>ATP + protein L-histidine = ADP + protein N-phospho-L-histidine.</text>
        <dbReference type="EC" id="2.7.13.3"/>
    </reaction>
</comment>
<dbReference type="SUPFAM" id="SSF47384">
    <property type="entry name" value="Homodimeric domain of signal transducing histidine kinase"/>
    <property type="match status" value="1"/>
</dbReference>
<protein>
    <recommendedName>
        <fullName evidence="2">histidine kinase</fullName>
        <ecNumber evidence="2">2.7.13.3</ecNumber>
    </recommendedName>
</protein>
<accession>A0A0M3V2X6</accession>
<dbReference type="RefSeq" id="WP_054197344.1">
    <property type="nucleotide sequence ID" value="NZ_CP012541.1"/>
</dbReference>
<dbReference type="SUPFAM" id="SSF55874">
    <property type="entry name" value="ATPase domain of HSP90 chaperone/DNA topoisomerase II/histidine kinase"/>
    <property type="match status" value="1"/>
</dbReference>
<dbReference type="Pfam" id="PF02518">
    <property type="entry name" value="HATPase_c"/>
    <property type="match status" value="1"/>
</dbReference>
<keyword evidence="5 10" id="KW-0418">Kinase</keyword>
<dbReference type="CDD" id="cd00082">
    <property type="entry name" value="HisKA"/>
    <property type="match status" value="1"/>
</dbReference>
<evidence type="ECO:0000256" key="5">
    <source>
        <dbReference type="ARBA" id="ARBA00022777"/>
    </source>
</evidence>
<dbReference type="InterPro" id="IPR003661">
    <property type="entry name" value="HisK_dim/P_dom"/>
</dbReference>
<dbReference type="GO" id="GO:0005524">
    <property type="term" value="F:ATP binding"/>
    <property type="evidence" value="ECO:0007669"/>
    <property type="project" value="UniProtKB-KW"/>
</dbReference>
<organism evidence="10 11">
    <name type="scientific">Campylobacter concisus</name>
    <dbReference type="NCBI Taxonomy" id="199"/>
    <lineage>
        <taxon>Bacteria</taxon>
        <taxon>Pseudomonadati</taxon>
        <taxon>Campylobacterota</taxon>
        <taxon>Epsilonproteobacteria</taxon>
        <taxon>Campylobacterales</taxon>
        <taxon>Campylobacteraceae</taxon>
        <taxon>Campylobacter</taxon>
    </lineage>
</organism>
<feature type="transmembrane region" description="Helical" evidence="8">
    <location>
        <begin position="7"/>
        <end position="27"/>
    </location>
</feature>